<evidence type="ECO:0000313" key="2">
    <source>
        <dbReference type="Proteomes" id="UP000499080"/>
    </source>
</evidence>
<name>A0A4Y2CY73_ARAVE</name>
<protein>
    <submittedName>
        <fullName evidence="1">Uncharacterized protein</fullName>
    </submittedName>
</protein>
<sequence length="136" mass="15290">MKRIIIYTQGFISIIRFNAVIVLSKRNSLQKSLLSLVIFTSRFEATRGLFWDGPHILNRGQMTRTTNELAPPSPSFKLPHNTSGRAFSPDVHQTRLYDDSAVESVLNLEPSTPPGRDLTTRPQLPLKIAGCGRTLW</sequence>
<keyword evidence="2" id="KW-1185">Reference proteome</keyword>
<gene>
    <name evidence="1" type="ORF">AVEN_135061_1</name>
</gene>
<dbReference type="AlphaFoldDB" id="A0A4Y2CY73"/>
<organism evidence="1 2">
    <name type="scientific">Araneus ventricosus</name>
    <name type="common">Orbweaver spider</name>
    <name type="synonym">Epeira ventricosa</name>
    <dbReference type="NCBI Taxonomy" id="182803"/>
    <lineage>
        <taxon>Eukaryota</taxon>
        <taxon>Metazoa</taxon>
        <taxon>Ecdysozoa</taxon>
        <taxon>Arthropoda</taxon>
        <taxon>Chelicerata</taxon>
        <taxon>Arachnida</taxon>
        <taxon>Araneae</taxon>
        <taxon>Araneomorphae</taxon>
        <taxon>Entelegynae</taxon>
        <taxon>Araneoidea</taxon>
        <taxon>Araneidae</taxon>
        <taxon>Araneus</taxon>
    </lineage>
</organism>
<accession>A0A4Y2CY73</accession>
<reference evidence="1 2" key="1">
    <citation type="journal article" date="2019" name="Sci. Rep.">
        <title>Orb-weaving spider Araneus ventricosus genome elucidates the spidroin gene catalogue.</title>
        <authorList>
            <person name="Kono N."/>
            <person name="Nakamura H."/>
            <person name="Ohtoshi R."/>
            <person name="Moran D.A.P."/>
            <person name="Shinohara A."/>
            <person name="Yoshida Y."/>
            <person name="Fujiwara M."/>
            <person name="Mori M."/>
            <person name="Tomita M."/>
            <person name="Arakawa K."/>
        </authorList>
    </citation>
    <scope>NUCLEOTIDE SEQUENCE [LARGE SCALE GENOMIC DNA]</scope>
</reference>
<dbReference type="Proteomes" id="UP000499080">
    <property type="component" value="Unassembled WGS sequence"/>
</dbReference>
<evidence type="ECO:0000313" key="1">
    <source>
        <dbReference type="EMBL" id="GBM09333.1"/>
    </source>
</evidence>
<comment type="caution">
    <text evidence="1">The sequence shown here is derived from an EMBL/GenBank/DDBJ whole genome shotgun (WGS) entry which is preliminary data.</text>
</comment>
<proteinExistence type="predicted"/>
<dbReference type="EMBL" id="BGPR01000268">
    <property type="protein sequence ID" value="GBM09333.1"/>
    <property type="molecule type" value="Genomic_DNA"/>
</dbReference>